<organism evidence="2 3">
    <name type="scientific">Cryptosporidium xiaoi</name>
    <dbReference type="NCBI Taxonomy" id="659607"/>
    <lineage>
        <taxon>Eukaryota</taxon>
        <taxon>Sar</taxon>
        <taxon>Alveolata</taxon>
        <taxon>Apicomplexa</taxon>
        <taxon>Conoidasida</taxon>
        <taxon>Coccidia</taxon>
        <taxon>Eucoccidiorida</taxon>
        <taxon>Eimeriorina</taxon>
        <taxon>Cryptosporidiidae</taxon>
        <taxon>Cryptosporidium</taxon>
    </lineage>
</organism>
<accession>A0AAV9Y3H1</accession>
<evidence type="ECO:0000313" key="2">
    <source>
        <dbReference type="EMBL" id="KAK6589561.1"/>
    </source>
</evidence>
<dbReference type="Proteomes" id="UP001311799">
    <property type="component" value="Unassembled WGS sequence"/>
</dbReference>
<dbReference type="GO" id="GO:0005968">
    <property type="term" value="C:Rab-protein geranylgeranyltransferase complex"/>
    <property type="evidence" value="ECO:0007669"/>
    <property type="project" value="TreeGrafter"/>
</dbReference>
<dbReference type="Gene3D" id="1.10.405.10">
    <property type="entry name" value="Guanine Nucleotide Dissociation Inhibitor, domain 1"/>
    <property type="match status" value="1"/>
</dbReference>
<keyword evidence="3" id="KW-1185">Reference proteome</keyword>
<dbReference type="AlphaFoldDB" id="A0AAV9Y3H1"/>
<dbReference type="EMBL" id="JAWDEY010000012">
    <property type="protein sequence ID" value="KAK6589561.1"/>
    <property type="molecule type" value="Genomic_DNA"/>
</dbReference>
<dbReference type="InterPro" id="IPR018203">
    <property type="entry name" value="GDP_dissociation_inhibitor"/>
</dbReference>
<dbReference type="PANTHER" id="PTHR11787:SF4">
    <property type="entry name" value="CHM, RAB ESCORT PROTEIN 1"/>
    <property type="match status" value="1"/>
</dbReference>
<dbReference type="PANTHER" id="PTHR11787">
    <property type="entry name" value="RAB GDP-DISSOCIATION INHIBITOR"/>
    <property type="match status" value="1"/>
</dbReference>
<dbReference type="Pfam" id="PF00996">
    <property type="entry name" value="GDI"/>
    <property type="match status" value="2"/>
</dbReference>
<dbReference type="GO" id="GO:0005634">
    <property type="term" value="C:nucleus"/>
    <property type="evidence" value="ECO:0007669"/>
    <property type="project" value="TreeGrafter"/>
</dbReference>
<dbReference type="Gene3D" id="3.50.50.60">
    <property type="entry name" value="FAD/NAD(P)-binding domain"/>
    <property type="match status" value="1"/>
</dbReference>
<protein>
    <submittedName>
        <fullName evidence="2">Rab GDP dissociation inhibitor</fullName>
    </submittedName>
</protein>
<comment type="caution">
    <text evidence="2">The sequence shown here is derived from an EMBL/GenBank/DDBJ whole genome shotgun (WGS) entry which is preliminary data.</text>
</comment>
<evidence type="ECO:0000256" key="1">
    <source>
        <dbReference type="ARBA" id="ARBA00005593"/>
    </source>
</evidence>
<gene>
    <name evidence="2" type="ORF">RS030_203165</name>
</gene>
<evidence type="ECO:0000313" key="3">
    <source>
        <dbReference type="Proteomes" id="UP001311799"/>
    </source>
</evidence>
<dbReference type="GO" id="GO:0005829">
    <property type="term" value="C:cytosol"/>
    <property type="evidence" value="ECO:0007669"/>
    <property type="project" value="TreeGrafter"/>
</dbReference>
<dbReference type="GO" id="GO:0007264">
    <property type="term" value="P:small GTPase-mediated signal transduction"/>
    <property type="evidence" value="ECO:0007669"/>
    <property type="project" value="InterPro"/>
</dbReference>
<dbReference type="SUPFAM" id="SSF51905">
    <property type="entry name" value="FAD/NAD(P)-binding domain"/>
    <property type="match status" value="1"/>
</dbReference>
<dbReference type="GO" id="GO:0016192">
    <property type="term" value="P:vesicle-mediated transport"/>
    <property type="evidence" value="ECO:0007669"/>
    <property type="project" value="TreeGrafter"/>
</dbReference>
<dbReference type="InterPro" id="IPR036188">
    <property type="entry name" value="FAD/NAD-bd_sf"/>
</dbReference>
<sequence>MESDIWDVVIIGTGLPESIVASGLSLRGYKVLVIDENFTYGGVWNTVKYKHFSDCMSEKLSEKDNFIFDSSCFYGKKFENNENEEDTSKIVIDLIPKVLFSRGKLVELIISCNITNYLDFQGIEDVYYCELKNKGNNKNDEDIETLGDINNDLSEYLHSCEFMCLRTPFSKSDIFSSNDLSLVEKRQIMRLYNGLKEIIELRNVDEKKVDIDLINDPFRSPALISNSEISKKNRNESGKVEFELFSEFQDKWKINDKILNLIKHTISFIINKSKDEFDSINDFEKYLNLLLCSLNQHGCTGTPFIYPCYGICDLIQAFSRLAAVKGALQRLGTKIINMELLDNIWNLEIKGENTSSEIIKCRLIITPYRNNIINCFLNNINNKFNDLTLVGENNNGIEKGVICAVAILDSPLSILGGNNKISTLTLNVSDCNIEECNYDNVVSILQCNSHTGCCSNKHYIVYLNMVIEKNVNEYMERHRDYIYSLLDYLVNSKNHNTKILGKASYFYKQKLTDPKLLSNENILFLPDPCINNNSFLLLDEDVEKSLISLEYSLKFLKPGDNYISHKNFYLSPNLELVPNEVKYNNHGSTGEKES</sequence>
<dbReference type="PRINTS" id="PR00891">
    <property type="entry name" value="RABGDIREP"/>
</dbReference>
<dbReference type="GO" id="GO:0005092">
    <property type="term" value="F:GDP-dissociation inhibitor activity"/>
    <property type="evidence" value="ECO:0007669"/>
    <property type="project" value="InterPro"/>
</dbReference>
<reference evidence="2 3" key="1">
    <citation type="submission" date="2023-10" db="EMBL/GenBank/DDBJ databases">
        <title>Comparative genomics analysis reveals potential genetic determinants of host preference in Cryptosporidium xiaoi.</title>
        <authorList>
            <person name="Xiao L."/>
            <person name="Li J."/>
        </authorList>
    </citation>
    <scope>NUCLEOTIDE SEQUENCE [LARGE SCALE GENOMIC DNA]</scope>
    <source>
        <strain evidence="2 3">52996</strain>
    </source>
</reference>
<comment type="similarity">
    <text evidence="1">Belongs to the Rab GDI family.</text>
</comment>
<dbReference type="Gene3D" id="3.30.519.10">
    <property type="entry name" value="Guanine Nucleotide Dissociation Inhibitor, domain 2"/>
    <property type="match status" value="1"/>
</dbReference>
<name>A0AAV9Y3H1_9CRYT</name>
<proteinExistence type="inferred from homology"/>